<dbReference type="Gene3D" id="3.50.50.60">
    <property type="entry name" value="FAD/NAD(P)-binding domain"/>
    <property type="match status" value="1"/>
</dbReference>
<dbReference type="EMBL" id="JACIIX010000018">
    <property type="protein sequence ID" value="MBB6212178.1"/>
    <property type="molecule type" value="Genomic_DNA"/>
</dbReference>
<dbReference type="RefSeq" id="WP_184265672.1">
    <property type="nucleotide sequence ID" value="NZ_JACIIX010000018.1"/>
</dbReference>
<keyword evidence="1 3" id="KW-0560">Oxidoreductase</keyword>
<sequence length="426" mass="46067">MTPHVKSYYAATANPAPQRPALTGTVDADVCVVGAGFTGLSSALHLAERGFKVVVLEAAKVGWGASGRNGGQIVNGYSRDLEVIENRYGREAAVALGKMSLEGAAIIRERIERYNIACDYRPTNIFAAFTPKQMRELDHMRVHWSGHGHDGLELLDKPALRRHLNSDAYCGGMIDHHGGHIHPLNLALGEAAAVESLGGVIYEQSPVSGVDTVPSGVVVRTAEGAVKAKYAVVCGNAYLNGAVPELTDKIMPVSTQVVTTEVLGEAVMNELFPTKSAVEDANYFLDYYRPTADHRLLFGGGTVYGGAEPADIEAKLRPHVEKVFPRLKGVKFEFAWSGNFALTLTRVPHFGRLGSNIYFAHGYSGHGVTCTHLAGRLIAEALAGDATRFDSFARLPYYPFPGGRMFRVPLTVAGAWWYILRDKLGV</sequence>
<feature type="domain" description="FAD dependent oxidoreductase" evidence="2">
    <location>
        <begin position="29"/>
        <end position="380"/>
    </location>
</feature>
<dbReference type="PANTHER" id="PTHR13847">
    <property type="entry name" value="SARCOSINE DEHYDROGENASE-RELATED"/>
    <property type="match status" value="1"/>
</dbReference>
<dbReference type="InterPro" id="IPR036188">
    <property type="entry name" value="FAD/NAD-bd_sf"/>
</dbReference>
<name>A0A7X0DNI4_NOVIT</name>
<evidence type="ECO:0000256" key="1">
    <source>
        <dbReference type="ARBA" id="ARBA00023002"/>
    </source>
</evidence>
<dbReference type="Gene3D" id="3.30.9.10">
    <property type="entry name" value="D-Amino Acid Oxidase, subunit A, domain 2"/>
    <property type="match status" value="1"/>
</dbReference>
<dbReference type="AlphaFoldDB" id="A0A7X0DNI4"/>
<dbReference type="InterPro" id="IPR006076">
    <property type="entry name" value="FAD-dep_OxRdtase"/>
</dbReference>
<dbReference type="SUPFAM" id="SSF51905">
    <property type="entry name" value="FAD/NAD(P)-binding domain"/>
    <property type="match status" value="1"/>
</dbReference>
<evidence type="ECO:0000313" key="3">
    <source>
        <dbReference type="EMBL" id="MBB6212178.1"/>
    </source>
</evidence>
<comment type="caution">
    <text evidence="3">The sequence shown here is derived from an EMBL/GenBank/DDBJ whole genome shotgun (WGS) entry which is preliminary data.</text>
</comment>
<dbReference type="GO" id="GO:0016491">
    <property type="term" value="F:oxidoreductase activity"/>
    <property type="evidence" value="ECO:0007669"/>
    <property type="project" value="UniProtKB-KW"/>
</dbReference>
<protein>
    <submittedName>
        <fullName evidence="3">Gamma-glutamylputrescine oxidase</fullName>
        <ecNumber evidence="3">1.4.3.-</ecNumber>
    </submittedName>
</protein>
<evidence type="ECO:0000313" key="4">
    <source>
        <dbReference type="Proteomes" id="UP000544872"/>
    </source>
</evidence>
<gene>
    <name evidence="3" type="ORF">FHS48_003627</name>
</gene>
<dbReference type="EC" id="1.4.3.-" evidence="3"/>
<evidence type="ECO:0000259" key="2">
    <source>
        <dbReference type="Pfam" id="PF01266"/>
    </source>
</evidence>
<organism evidence="3 4">
    <name type="scientific">Novispirillum itersonii</name>
    <name type="common">Aquaspirillum itersonii</name>
    <dbReference type="NCBI Taxonomy" id="189"/>
    <lineage>
        <taxon>Bacteria</taxon>
        <taxon>Pseudomonadati</taxon>
        <taxon>Pseudomonadota</taxon>
        <taxon>Alphaproteobacteria</taxon>
        <taxon>Rhodospirillales</taxon>
        <taxon>Novispirillaceae</taxon>
        <taxon>Novispirillum</taxon>
    </lineage>
</organism>
<dbReference type="PANTHER" id="PTHR13847:SF275">
    <property type="entry name" value="GAMMA-GLUTAMYLPUTRESCINE OXIDOREDUCTASE"/>
    <property type="match status" value="1"/>
</dbReference>
<reference evidence="3 4" key="1">
    <citation type="submission" date="2020-08" db="EMBL/GenBank/DDBJ databases">
        <title>Genomic Encyclopedia of Type Strains, Phase IV (KMG-IV): sequencing the most valuable type-strain genomes for metagenomic binning, comparative biology and taxonomic classification.</title>
        <authorList>
            <person name="Goeker M."/>
        </authorList>
    </citation>
    <scope>NUCLEOTIDE SEQUENCE [LARGE SCALE GENOMIC DNA]</scope>
    <source>
        <strain evidence="3 4">DSM 11590</strain>
    </source>
</reference>
<accession>A0A7X0DNI4</accession>
<dbReference type="Proteomes" id="UP000544872">
    <property type="component" value="Unassembled WGS sequence"/>
</dbReference>
<dbReference type="Pfam" id="PF01266">
    <property type="entry name" value="DAO"/>
    <property type="match status" value="1"/>
</dbReference>
<proteinExistence type="predicted"/>
<keyword evidence="4" id="KW-1185">Reference proteome</keyword>
<dbReference type="GO" id="GO:0005737">
    <property type="term" value="C:cytoplasm"/>
    <property type="evidence" value="ECO:0007669"/>
    <property type="project" value="TreeGrafter"/>
</dbReference>